<evidence type="ECO:0000256" key="1">
    <source>
        <dbReference type="ARBA" id="ARBA00022737"/>
    </source>
</evidence>
<dbReference type="InterPro" id="IPR019734">
    <property type="entry name" value="TPR_rpt"/>
</dbReference>
<dbReference type="PROSITE" id="PS50293">
    <property type="entry name" value="TPR_REGION"/>
    <property type="match status" value="1"/>
</dbReference>
<dbReference type="AlphaFoldDB" id="A0A6L3ZGL9"/>
<dbReference type="PROSITE" id="PS50005">
    <property type="entry name" value="TPR"/>
    <property type="match status" value="3"/>
</dbReference>
<dbReference type="EMBL" id="WBVQ01000001">
    <property type="protein sequence ID" value="KAB2817172.1"/>
    <property type="molecule type" value="Genomic_DNA"/>
</dbReference>
<comment type="caution">
    <text evidence="6">The sequence shown here is derived from an EMBL/GenBank/DDBJ whole genome shotgun (WGS) entry which is preliminary data.</text>
</comment>
<dbReference type="RefSeq" id="WP_151691742.1">
    <property type="nucleotide sequence ID" value="NZ_BMGX01000002.1"/>
</dbReference>
<feature type="repeat" description="TPR" evidence="3">
    <location>
        <begin position="652"/>
        <end position="685"/>
    </location>
</feature>
<feature type="chain" id="PRO_5026954528" evidence="5">
    <location>
        <begin position="21"/>
        <end position="1029"/>
    </location>
</feature>
<reference evidence="6 7" key="1">
    <citation type="submission" date="2019-10" db="EMBL/GenBank/DDBJ databases">
        <title>Genome sequence of Phaeocystidibacter marisrubri JCM30614 (type strain).</title>
        <authorList>
            <person name="Bowman J.P."/>
        </authorList>
    </citation>
    <scope>NUCLEOTIDE SEQUENCE [LARGE SCALE GENOMIC DNA]</scope>
    <source>
        <strain evidence="6 7">JCM 30614</strain>
    </source>
</reference>
<evidence type="ECO:0000256" key="3">
    <source>
        <dbReference type="PROSITE-ProRule" id="PRU00339"/>
    </source>
</evidence>
<protein>
    <submittedName>
        <fullName evidence="6">Tetratricopeptide repeat protein</fullName>
    </submittedName>
</protein>
<dbReference type="Pfam" id="PF13181">
    <property type="entry name" value="TPR_8"/>
    <property type="match status" value="1"/>
</dbReference>
<evidence type="ECO:0000313" key="7">
    <source>
        <dbReference type="Proteomes" id="UP000484164"/>
    </source>
</evidence>
<dbReference type="Pfam" id="PF13174">
    <property type="entry name" value="TPR_6"/>
    <property type="match status" value="3"/>
</dbReference>
<feature type="signal peptide" evidence="5">
    <location>
        <begin position="1"/>
        <end position="20"/>
    </location>
</feature>
<feature type="repeat" description="TPR" evidence="3">
    <location>
        <begin position="799"/>
        <end position="832"/>
    </location>
</feature>
<dbReference type="SUPFAM" id="SSF48452">
    <property type="entry name" value="TPR-like"/>
    <property type="match status" value="6"/>
</dbReference>
<dbReference type="Gene3D" id="1.25.40.10">
    <property type="entry name" value="Tetratricopeptide repeat domain"/>
    <property type="match status" value="7"/>
</dbReference>
<proteinExistence type="predicted"/>
<dbReference type="InterPro" id="IPR011990">
    <property type="entry name" value="TPR-like_helical_dom_sf"/>
</dbReference>
<dbReference type="SMART" id="SM00028">
    <property type="entry name" value="TPR"/>
    <property type="match status" value="11"/>
</dbReference>
<name>A0A6L3ZGL9_9FLAO</name>
<organism evidence="6 7">
    <name type="scientific">Phaeocystidibacter marisrubri</name>
    <dbReference type="NCBI Taxonomy" id="1577780"/>
    <lineage>
        <taxon>Bacteria</taxon>
        <taxon>Pseudomonadati</taxon>
        <taxon>Bacteroidota</taxon>
        <taxon>Flavobacteriia</taxon>
        <taxon>Flavobacteriales</taxon>
        <taxon>Phaeocystidibacteraceae</taxon>
        <taxon>Phaeocystidibacter</taxon>
    </lineage>
</organism>
<keyword evidence="2 3" id="KW-0802">TPR repeat</keyword>
<keyword evidence="7" id="KW-1185">Reference proteome</keyword>
<evidence type="ECO:0000313" key="6">
    <source>
        <dbReference type="EMBL" id="KAB2817172.1"/>
    </source>
</evidence>
<gene>
    <name evidence="6" type="ORF">F8C82_01880</name>
</gene>
<keyword evidence="5" id="KW-0732">Signal</keyword>
<feature type="repeat" description="TPR" evidence="3">
    <location>
        <begin position="615"/>
        <end position="648"/>
    </location>
</feature>
<evidence type="ECO:0000256" key="2">
    <source>
        <dbReference type="ARBA" id="ARBA00022803"/>
    </source>
</evidence>
<feature type="region of interest" description="Disordered" evidence="4">
    <location>
        <begin position="1001"/>
        <end position="1029"/>
    </location>
</feature>
<sequence>MKKLCWTLSFLALATVSAFAQLTDWELSLTKVYDDGKVLYDQQMYAAAAERFEEVIDHSPNEKTDLVEKAAFHRAMCAVKLMNRDAEDRVSDFLAEHPTSSYRYDALWATADYLFNRKRYRNALEWLDKMDVREMRANDKATYYFKKGYSHFMLEQSPEAKAAFREIKDGSSSLAPSAKYYYAHLNYADSNYVTAKREFEGLKDDPSFGQMVPYYLAQIYYQTGDDDQLFEVGNQLLDHATPTRSAEIAKLVAQAYFRRKQYVEALPYLEMYRERDGAMRQKEHYQLGVCLHAAGRYAEALESLNKVTANSRELAQPAFYLLADCYLKEGQKQNALSAFKATMEAQGDPAIVEEAHFNYAKLSYELANPFDNAINALSNFKEKYPNSIHKNEVNELLANLYITTKDYENALEAIEATGLSSVVMREAYQKVAYYRGVELYNATQWGRAAESFTISLRYPINSATAALSHFWLGEIHYRRKDYQAALDEYTVFQNQTGAYGMSEFPISQYNVAYSHFMMEKYDAAATAFRLFVENRRADAARVQDANLRLGDSYFMQGRYAQAIPNYTKYISGRGRESDYASFQRALSYGLNGQNEQKVAELRRMLTTYPSSNQIADARYELGATLLRMDKNSEALEVFNKFLELYPNSVQSRRALLQIAIIHRNNRDYNKSIDAFKEIVERYPSTDEAREAISFARVVYDRAGKIEDYLDWVESISFVDIQRASLDSTVYTSAYEKYGLGSCEEAIPAFETYLQRFPDGIFMIKANNYLAECALKANDIRKARKAYEAVVAGPENDYSEVAWLQLGHLAMADARYDDAIANYNQVIQSAQNADRYRAASVGRMKAAAELQLWNQAVNYAEITLKDPNLTEQNRNAGLLIQARGLWKLDRFEESRRIYVVLRDSATGQARAEASYHVALWHSMEGQYKESNEEIFWMIDNLPSYQKWRYEALLTLGENYWKLDDIFQAQYTLDFIIDEKYNEEVVQRARALKEKIQIAEANKEAGKTDTTEIQINLDDVEDIDEPEMNDQ</sequence>
<feature type="compositionally biased region" description="Acidic residues" evidence="4">
    <location>
        <begin position="1016"/>
        <end position="1029"/>
    </location>
</feature>
<dbReference type="InterPro" id="IPR051685">
    <property type="entry name" value="Ycf3/AcsC/BcsC/TPR_MFPF"/>
</dbReference>
<dbReference type="Proteomes" id="UP000484164">
    <property type="component" value="Unassembled WGS sequence"/>
</dbReference>
<dbReference type="PANTHER" id="PTHR44943:SF8">
    <property type="entry name" value="TPR REPEAT-CONTAINING PROTEIN MJ0263"/>
    <property type="match status" value="1"/>
</dbReference>
<keyword evidence="1" id="KW-0677">Repeat</keyword>
<dbReference type="PANTHER" id="PTHR44943">
    <property type="entry name" value="CELLULOSE SYNTHASE OPERON PROTEIN C"/>
    <property type="match status" value="1"/>
</dbReference>
<evidence type="ECO:0000256" key="4">
    <source>
        <dbReference type="SAM" id="MobiDB-lite"/>
    </source>
</evidence>
<dbReference type="OrthoDB" id="9814448at2"/>
<dbReference type="Pfam" id="PF13432">
    <property type="entry name" value="TPR_16"/>
    <property type="match status" value="4"/>
</dbReference>
<evidence type="ECO:0000256" key="5">
    <source>
        <dbReference type="SAM" id="SignalP"/>
    </source>
</evidence>
<accession>A0A6L3ZGL9</accession>